<dbReference type="EMBL" id="QAAD01000034">
    <property type="protein sequence ID" value="PTN03794.1"/>
    <property type="molecule type" value="Genomic_DNA"/>
</dbReference>
<feature type="region of interest" description="Disordered" evidence="1">
    <location>
        <begin position="61"/>
        <end position="86"/>
    </location>
</feature>
<evidence type="ECO:0000256" key="2">
    <source>
        <dbReference type="SAM" id="Phobius"/>
    </source>
</evidence>
<feature type="transmembrane region" description="Helical" evidence="2">
    <location>
        <begin position="6"/>
        <end position="26"/>
    </location>
</feature>
<feature type="compositionally biased region" description="Polar residues" evidence="1">
    <location>
        <begin position="72"/>
        <end position="86"/>
    </location>
</feature>
<reference evidence="3 4" key="1">
    <citation type="submission" date="2018-04" db="EMBL/GenBank/DDBJ databases">
        <title>Genomic Encyclopedia of Archaeal and Bacterial Type Strains, Phase II (KMG-II): from individual species to whole genera.</title>
        <authorList>
            <person name="Goeker M."/>
        </authorList>
    </citation>
    <scope>NUCLEOTIDE SEQUENCE [LARGE SCALE GENOMIC DNA]</scope>
    <source>
        <strain evidence="3 4">DSM 28823</strain>
    </source>
</reference>
<proteinExistence type="predicted"/>
<evidence type="ECO:0000313" key="3">
    <source>
        <dbReference type="EMBL" id="PTN03794.1"/>
    </source>
</evidence>
<dbReference type="Proteomes" id="UP000243525">
    <property type="component" value="Unassembled WGS sequence"/>
</dbReference>
<keyword evidence="2" id="KW-0812">Transmembrane</keyword>
<accession>A0A2T5BVY8</accession>
<keyword evidence="4" id="KW-1185">Reference proteome</keyword>
<keyword evidence="2" id="KW-1133">Transmembrane helix</keyword>
<gene>
    <name evidence="3" type="ORF">C8N47_1349</name>
</gene>
<dbReference type="AlphaFoldDB" id="A0A2T5BVY8"/>
<organism evidence="3 4">
    <name type="scientific">Mangrovibacterium marinum</name>
    <dbReference type="NCBI Taxonomy" id="1639118"/>
    <lineage>
        <taxon>Bacteria</taxon>
        <taxon>Pseudomonadati</taxon>
        <taxon>Bacteroidota</taxon>
        <taxon>Bacteroidia</taxon>
        <taxon>Marinilabiliales</taxon>
        <taxon>Prolixibacteraceae</taxon>
        <taxon>Mangrovibacterium</taxon>
    </lineage>
</organism>
<name>A0A2T5BVY8_9BACT</name>
<comment type="caution">
    <text evidence="3">The sequence shown here is derived from an EMBL/GenBank/DDBJ whole genome shotgun (WGS) entry which is preliminary data.</text>
</comment>
<evidence type="ECO:0000256" key="1">
    <source>
        <dbReference type="SAM" id="MobiDB-lite"/>
    </source>
</evidence>
<evidence type="ECO:0000313" key="4">
    <source>
        <dbReference type="Proteomes" id="UP000243525"/>
    </source>
</evidence>
<protein>
    <submittedName>
        <fullName evidence="3">Uncharacterized protein</fullName>
    </submittedName>
</protein>
<sequence>MFRSPYLLIDIFLPLIRGILFIFGGVKYSWMGKQAFGLAQRAQRGMFNDLDFRNRRCTGQAFSGASRKQKTTSRSQSLYSKNTGSK</sequence>
<keyword evidence="2" id="KW-0472">Membrane</keyword>